<evidence type="ECO:0000313" key="6">
    <source>
        <dbReference type="EMBL" id="KFL31886.1"/>
    </source>
</evidence>
<protein>
    <recommendedName>
        <fullName evidence="5">Response regulatory domain-containing protein</fullName>
    </recommendedName>
</protein>
<comment type="caution">
    <text evidence="6">The sequence shown here is derived from an EMBL/GenBank/DDBJ whole genome shotgun (WGS) entry which is preliminary data.</text>
</comment>
<evidence type="ECO:0000256" key="4">
    <source>
        <dbReference type="PROSITE-ProRule" id="PRU00169"/>
    </source>
</evidence>
<evidence type="ECO:0000259" key="5">
    <source>
        <dbReference type="PROSITE" id="PS50110"/>
    </source>
</evidence>
<feature type="domain" description="Response regulatory" evidence="5">
    <location>
        <begin position="10"/>
        <end position="121"/>
    </location>
</feature>
<accession>A0A087M4T3</accession>
<dbReference type="PROSITE" id="PS50110">
    <property type="entry name" value="RESPONSE_REGULATORY"/>
    <property type="match status" value="1"/>
</dbReference>
<dbReference type="SMART" id="SM00448">
    <property type="entry name" value="REC"/>
    <property type="match status" value="1"/>
</dbReference>
<name>A0A087M4T3_9HYPH</name>
<dbReference type="GO" id="GO:0000160">
    <property type="term" value="P:phosphorelay signal transduction system"/>
    <property type="evidence" value="ECO:0007669"/>
    <property type="project" value="InterPro"/>
</dbReference>
<dbReference type="AlphaFoldDB" id="A0A087M4T3"/>
<keyword evidence="7" id="KW-1185">Reference proteome</keyword>
<reference evidence="6 7" key="1">
    <citation type="submission" date="2014-08" db="EMBL/GenBank/DDBJ databases">
        <authorList>
            <person name="Hassan Y.I."/>
            <person name="Lepp D."/>
            <person name="Zhou T."/>
        </authorList>
    </citation>
    <scope>NUCLEOTIDE SEQUENCE [LARGE SCALE GENOMIC DNA]</scope>
    <source>
        <strain evidence="6 7">IFO13584</strain>
    </source>
</reference>
<dbReference type="PANTHER" id="PTHR44591">
    <property type="entry name" value="STRESS RESPONSE REGULATOR PROTEIN 1"/>
    <property type="match status" value="1"/>
</dbReference>
<dbReference type="PANTHER" id="PTHR44591:SF3">
    <property type="entry name" value="RESPONSE REGULATORY DOMAIN-CONTAINING PROTEIN"/>
    <property type="match status" value="1"/>
</dbReference>
<organism evidence="6 7">
    <name type="scientific">Devosia riboflavina</name>
    <dbReference type="NCBI Taxonomy" id="46914"/>
    <lineage>
        <taxon>Bacteria</taxon>
        <taxon>Pseudomonadati</taxon>
        <taxon>Pseudomonadota</taxon>
        <taxon>Alphaproteobacteria</taxon>
        <taxon>Hyphomicrobiales</taxon>
        <taxon>Devosiaceae</taxon>
        <taxon>Devosia</taxon>
    </lineage>
</organism>
<dbReference type="STRING" id="46914.JP75_05615"/>
<sequence length="126" mass="12985">MGKPMSHISKILVVEDNPLLLLDLCDLLTDLGYSPLPATNAGAGAHLLDASIDALITDIELGAGPDGLALARLAASTLPHLPIIVVSGGVRPTAADLPAGALFFPKPYRVETLVSVLHRPSHAQAA</sequence>
<keyword evidence="1 4" id="KW-0597">Phosphoprotein</keyword>
<dbReference type="Pfam" id="PF00072">
    <property type="entry name" value="Response_reg"/>
    <property type="match status" value="1"/>
</dbReference>
<proteinExistence type="predicted"/>
<evidence type="ECO:0000313" key="7">
    <source>
        <dbReference type="Proteomes" id="UP000028981"/>
    </source>
</evidence>
<dbReference type="Proteomes" id="UP000028981">
    <property type="component" value="Unassembled WGS sequence"/>
</dbReference>
<dbReference type="EMBL" id="JQGC01000004">
    <property type="protein sequence ID" value="KFL31886.1"/>
    <property type="molecule type" value="Genomic_DNA"/>
</dbReference>
<evidence type="ECO:0000256" key="2">
    <source>
        <dbReference type="ARBA" id="ARBA00023015"/>
    </source>
</evidence>
<dbReference type="InterPro" id="IPR011006">
    <property type="entry name" value="CheY-like_superfamily"/>
</dbReference>
<keyword evidence="2" id="KW-0805">Transcription regulation</keyword>
<dbReference type="Gene3D" id="3.40.50.2300">
    <property type="match status" value="1"/>
</dbReference>
<keyword evidence="3" id="KW-0804">Transcription</keyword>
<dbReference type="SUPFAM" id="SSF52172">
    <property type="entry name" value="CheY-like"/>
    <property type="match status" value="1"/>
</dbReference>
<evidence type="ECO:0000256" key="3">
    <source>
        <dbReference type="ARBA" id="ARBA00023163"/>
    </source>
</evidence>
<dbReference type="InterPro" id="IPR001789">
    <property type="entry name" value="Sig_transdc_resp-reg_receiver"/>
</dbReference>
<dbReference type="InterPro" id="IPR050595">
    <property type="entry name" value="Bact_response_regulator"/>
</dbReference>
<evidence type="ECO:0000256" key="1">
    <source>
        <dbReference type="ARBA" id="ARBA00022553"/>
    </source>
</evidence>
<gene>
    <name evidence="6" type="ORF">JP75_05615</name>
</gene>
<feature type="modified residue" description="4-aspartylphosphate" evidence="4">
    <location>
        <position position="58"/>
    </location>
</feature>